<proteinExistence type="predicted"/>
<protein>
    <recommendedName>
        <fullName evidence="3">Transposase IS200-like domain-containing protein</fullName>
    </recommendedName>
</protein>
<evidence type="ECO:0008006" key="3">
    <source>
        <dbReference type="Google" id="ProtNLM"/>
    </source>
</evidence>
<comment type="caution">
    <text evidence="1">The sequence shown here is derived from an EMBL/GenBank/DDBJ whole genome shotgun (WGS) entry which is preliminary data.</text>
</comment>
<evidence type="ECO:0000313" key="2">
    <source>
        <dbReference type="Proteomes" id="UP000737113"/>
    </source>
</evidence>
<dbReference type="Proteomes" id="UP000737113">
    <property type="component" value="Unassembled WGS sequence"/>
</dbReference>
<reference evidence="1" key="1">
    <citation type="submission" date="2020-04" db="EMBL/GenBank/DDBJ databases">
        <title>Description of Shewanella salipaludis sp. nov., isolated from a salt marsh.</title>
        <authorList>
            <person name="Park S."/>
            <person name="Yoon J.-H."/>
        </authorList>
    </citation>
    <scope>NUCLEOTIDE SEQUENCE</scope>
    <source>
        <strain evidence="1">SHSM-M6</strain>
    </source>
</reference>
<keyword evidence="2" id="KW-1185">Reference proteome</keyword>
<name>A0A972JMU6_9GAMM</name>
<evidence type="ECO:0000313" key="1">
    <source>
        <dbReference type="EMBL" id="NMH66877.1"/>
    </source>
</evidence>
<dbReference type="EMBL" id="JAAXYH010000017">
    <property type="protein sequence ID" value="NMH66877.1"/>
    <property type="molecule type" value="Genomic_DNA"/>
</dbReference>
<accession>A0A972JMU6</accession>
<dbReference type="AlphaFoldDB" id="A0A972JMU6"/>
<gene>
    <name evidence="1" type="ORF">HC757_17095</name>
</gene>
<sequence>MMSNHYHLVLKIDLAAQKGLSPFNVVARWTTLFSGNAIVTKYLKGDIYPCNPRIFCIIFNM</sequence>
<organism evidence="1 2">
    <name type="scientific">Shewanella salipaludis</name>
    <dbReference type="NCBI Taxonomy" id="2723052"/>
    <lineage>
        <taxon>Bacteria</taxon>
        <taxon>Pseudomonadati</taxon>
        <taxon>Pseudomonadota</taxon>
        <taxon>Gammaproteobacteria</taxon>
        <taxon>Alteromonadales</taxon>
        <taxon>Shewanellaceae</taxon>
        <taxon>Shewanella</taxon>
    </lineage>
</organism>